<dbReference type="EMBL" id="JAWDGP010002624">
    <property type="protein sequence ID" value="KAK3781309.1"/>
    <property type="molecule type" value="Genomic_DNA"/>
</dbReference>
<dbReference type="Gene3D" id="2.60.120.200">
    <property type="match status" value="1"/>
</dbReference>
<proteinExistence type="predicted"/>
<evidence type="ECO:0000259" key="3">
    <source>
        <dbReference type="PROSITE" id="PS50060"/>
    </source>
</evidence>
<feature type="region of interest" description="Disordered" evidence="1">
    <location>
        <begin position="67"/>
        <end position="86"/>
    </location>
</feature>
<evidence type="ECO:0000256" key="1">
    <source>
        <dbReference type="SAM" id="MobiDB-lite"/>
    </source>
</evidence>
<gene>
    <name evidence="4" type="ORF">RRG08_018936</name>
</gene>
<organism evidence="4 5">
    <name type="scientific">Elysia crispata</name>
    <name type="common">lettuce slug</name>
    <dbReference type="NCBI Taxonomy" id="231223"/>
    <lineage>
        <taxon>Eukaryota</taxon>
        <taxon>Metazoa</taxon>
        <taxon>Spiralia</taxon>
        <taxon>Lophotrochozoa</taxon>
        <taxon>Mollusca</taxon>
        <taxon>Gastropoda</taxon>
        <taxon>Heterobranchia</taxon>
        <taxon>Euthyneura</taxon>
        <taxon>Panpulmonata</taxon>
        <taxon>Sacoglossa</taxon>
        <taxon>Placobranchoidea</taxon>
        <taxon>Plakobranchidae</taxon>
        <taxon>Elysia</taxon>
    </lineage>
</organism>
<dbReference type="Proteomes" id="UP001283361">
    <property type="component" value="Unassembled WGS sequence"/>
</dbReference>
<dbReference type="PANTHER" id="PTHR23282">
    <property type="entry name" value="APICAL ENDOSOMAL GLYCOPROTEIN PRECURSOR"/>
    <property type="match status" value="1"/>
</dbReference>
<feature type="domain" description="MAM" evidence="3">
    <location>
        <begin position="47"/>
        <end position="130"/>
    </location>
</feature>
<name>A0AAE1A4W8_9GAST</name>
<protein>
    <recommendedName>
        <fullName evidence="3">MAM domain-containing protein</fullName>
    </recommendedName>
</protein>
<dbReference type="InterPro" id="IPR013320">
    <property type="entry name" value="ConA-like_dom_sf"/>
</dbReference>
<dbReference type="AlphaFoldDB" id="A0AAE1A4W8"/>
<feature type="chain" id="PRO_5042100873" description="MAM domain-containing protein" evidence="2">
    <location>
        <begin position="22"/>
        <end position="193"/>
    </location>
</feature>
<dbReference type="SMART" id="SM00137">
    <property type="entry name" value="MAM"/>
    <property type="match status" value="1"/>
</dbReference>
<dbReference type="InterPro" id="IPR000998">
    <property type="entry name" value="MAM_dom"/>
</dbReference>
<keyword evidence="2" id="KW-0732">Signal</keyword>
<sequence length="193" mass="21258">MEEPWPLAVFLLVAFTVACVAQDVYPHIPNVNLTLLCLTVGCMAQDLSCDFEQDFCAWTQPSSAKRDWSRRRGAAQTAGTGPSHDHTTGNGYYTYLETSLGFQGDDALLASPKLILTSRSCLSFYYHMYGPHVATLTVYSFTYVSAPIDNQSALVPVDVGMAFISQAHWTGSDFVSLVSSYSAPYRDPMDLEQ</sequence>
<dbReference type="InterPro" id="IPR051560">
    <property type="entry name" value="MAM_domain-containing"/>
</dbReference>
<accession>A0AAE1A4W8</accession>
<feature type="signal peptide" evidence="2">
    <location>
        <begin position="1"/>
        <end position="21"/>
    </location>
</feature>
<dbReference type="SUPFAM" id="SSF49899">
    <property type="entry name" value="Concanavalin A-like lectins/glucanases"/>
    <property type="match status" value="1"/>
</dbReference>
<dbReference type="GO" id="GO:0016020">
    <property type="term" value="C:membrane"/>
    <property type="evidence" value="ECO:0007669"/>
    <property type="project" value="InterPro"/>
</dbReference>
<evidence type="ECO:0000313" key="5">
    <source>
        <dbReference type="Proteomes" id="UP001283361"/>
    </source>
</evidence>
<dbReference type="CDD" id="cd06263">
    <property type="entry name" value="MAM"/>
    <property type="match status" value="1"/>
</dbReference>
<comment type="caution">
    <text evidence="4">The sequence shown here is derived from an EMBL/GenBank/DDBJ whole genome shotgun (WGS) entry which is preliminary data.</text>
</comment>
<dbReference type="PROSITE" id="PS50060">
    <property type="entry name" value="MAM_2"/>
    <property type="match status" value="1"/>
</dbReference>
<reference evidence="4" key="1">
    <citation type="journal article" date="2023" name="G3 (Bethesda)">
        <title>A reference genome for the long-term kleptoplast-retaining sea slug Elysia crispata morphotype clarki.</title>
        <authorList>
            <person name="Eastman K.E."/>
            <person name="Pendleton A.L."/>
            <person name="Shaikh M.A."/>
            <person name="Suttiyut T."/>
            <person name="Ogas R."/>
            <person name="Tomko P."/>
            <person name="Gavelis G."/>
            <person name="Widhalm J.R."/>
            <person name="Wisecaver J.H."/>
        </authorList>
    </citation>
    <scope>NUCLEOTIDE SEQUENCE</scope>
    <source>
        <strain evidence="4">ECLA1</strain>
    </source>
</reference>
<dbReference type="Pfam" id="PF00629">
    <property type="entry name" value="MAM"/>
    <property type="match status" value="1"/>
</dbReference>
<evidence type="ECO:0000313" key="4">
    <source>
        <dbReference type="EMBL" id="KAK3781309.1"/>
    </source>
</evidence>
<keyword evidence="5" id="KW-1185">Reference proteome</keyword>
<evidence type="ECO:0000256" key="2">
    <source>
        <dbReference type="SAM" id="SignalP"/>
    </source>
</evidence>
<dbReference type="PANTHER" id="PTHR23282:SF142">
    <property type="entry name" value="MAM DOMAIN-CONTAINING PROTEIN"/>
    <property type="match status" value="1"/>
</dbReference>